<dbReference type="STRING" id="1429867.A0A0G4PAZ4"/>
<protein>
    <submittedName>
        <fullName evidence="1">Uncharacterized protein</fullName>
    </submittedName>
</protein>
<sequence>MASDDLTIARQLSAAEIGSVKIHQLNQLLFDDIDIFGSRAFRQSNVDRLLHRFDYEGCQLQPLVSGLSSGDPKEIILPDDWNLHCFQGKHRIAAARGWLAPSDTWWIFNLYDAEKLSDDCRRRLRECDSRSHTFSDGEIFRNIRHYQQRDEIDAAKEWLARWSPTKCGEFNRIYEPKGKSQDEFRCLGRRLDALLCFPALWTPWHMGTHLPSLKCPEELSDFLAEIDSAWQSFTCQNPQFLDPSTLAMLEGRCPRLSMADYRYIKNAFQDGSAFSMVKDPNLRSKMQHAVLGYRKIIPSLRTFLENTKYLKAMTDVVKKILPVNFKGTIRQAMFRYYVAPRNQQFYIQSLENDFVQRVGPKEFGFWSAYRQLFLFTMRHFCGMTDSQPLGFSQNSRARCLDRSELWQRFRLLISKVGFVIPGSKYNPGTNYLEFTAILGLLTRLRPPELFEYEENQMSEWSTKVASFLGSMTPRVATIQVPIQTCNRSEDWNLQSRCGMTDTESFFLDQKYLFLEYIYSPDHTIQENMTSFAVKRDIFRSFFSDLDSTDIERMREQNAGDQISNRERAPPTVLQDTEDTGMVGSDQLIVYNQPGPAQSTDLGTVVSCHPLPIVQGIVPTQSNQVTRISEMTPIVCKCTINMTPDNFYAAFTKLPPYNGVIFFDIAMSEALFFRAETANQAHKWIEDLDDRCGKLRA</sequence>
<dbReference type="AlphaFoldDB" id="A0A0G4PAZ4"/>
<evidence type="ECO:0000313" key="1">
    <source>
        <dbReference type="EMBL" id="CRL23493.1"/>
    </source>
</evidence>
<dbReference type="InterPro" id="IPR022198">
    <property type="entry name" value="DUF3723"/>
</dbReference>
<keyword evidence="2" id="KW-1185">Reference proteome</keyword>
<dbReference type="EMBL" id="HG793142">
    <property type="protein sequence ID" value="CRL23493.1"/>
    <property type="molecule type" value="Genomic_DNA"/>
</dbReference>
<reference evidence="1 2" key="1">
    <citation type="journal article" date="2014" name="Nat. Commun.">
        <title>Multiple recent horizontal transfers of a large genomic region in cheese making fungi.</title>
        <authorList>
            <person name="Cheeseman K."/>
            <person name="Ropars J."/>
            <person name="Renault P."/>
            <person name="Dupont J."/>
            <person name="Gouzy J."/>
            <person name="Branca A."/>
            <person name="Abraham A.L."/>
            <person name="Ceppi M."/>
            <person name="Conseiller E."/>
            <person name="Debuchy R."/>
            <person name="Malagnac F."/>
            <person name="Goarin A."/>
            <person name="Silar P."/>
            <person name="Lacoste S."/>
            <person name="Sallet E."/>
            <person name="Bensimon A."/>
            <person name="Giraud T."/>
            <person name="Brygoo Y."/>
        </authorList>
    </citation>
    <scope>NUCLEOTIDE SEQUENCE [LARGE SCALE GENOMIC DNA]</scope>
    <source>
        <strain evidence="2">FM 013</strain>
    </source>
</reference>
<dbReference type="Pfam" id="PF12520">
    <property type="entry name" value="DUF3723"/>
    <property type="match status" value="1"/>
</dbReference>
<organism evidence="1 2">
    <name type="scientific">Penicillium camemberti (strain FM 013)</name>
    <dbReference type="NCBI Taxonomy" id="1429867"/>
    <lineage>
        <taxon>Eukaryota</taxon>
        <taxon>Fungi</taxon>
        <taxon>Dikarya</taxon>
        <taxon>Ascomycota</taxon>
        <taxon>Pezizomycotina</taxon>
        <taxon>Eurotiomycetes</taxon>
        <taxon>Eurotiomycetidae</taxon>
        <taxon>Eurotiales</taxon>
        <taxon>Aspergillaceae</taxon>
        <taxon>Penicillium</taxon>
    </lineage>
</organism>
<gene>
    <name evidence="1" type="ORF">PCAMFM013_S009g000433</name>
</gene>
<evidence type="ECO:0000313" key="2">
    <source>
        <dbReference type="Proteomes" id="UP000053732"/>
    </source>
</evidence>
<accession>A0A0G4PAZ4</accession>
<name>A0A0G4PAZ4_PENC3</name>
<dbReference type="Proteomes" id="UP000053732">
    <property type="component" value="Unassembled WGS sequence"/>
</dbReference>
<proteinExistence type="predicted"/>